<comment type="caution">
    <text evidence="2">The sequence shown here is derived from an EMBL/GenBank/DDBJ whole genome shotgun (WGS) entry which is preliminary data.</text>
</comment>
<evidence type="ECO:0000313" key="3">
    <source>
        <dbReference type="Proteomes" id="UP000249720"/>
    </source>
</evidence>
<gene>
    <name evidence="2" type="ORF">LX80_02715</name>
</gene>
<dbReference type="Gene3D" id="2.60.40.1180">
    <property type="entry name" value="Golgi alpha-mannosidase II"/>
    <property type="match status" value="1"/>
</dbReference>
<dbReference type="SUPFAM" id="SSF51011">
    <property type="entry name" value="Glycosyl hydrolase domain"/>
    <property type="match status" value="1"/>
</dbReference>
<sequence length="420" mass="48146">MANHFPMVNWANGAGIYEVNIRQYTPEGTFQAFAKHLPRLQQMGVRILWFMPITPISHEKRLGVLGSYYACSTYTDINPEFGTIADFQHVVQQAQALGMKVIIDWVANHTGWDHEWTKAHPDWYIKDAHGGFTEQNGWTDVIDLDYTNAAMRKAMIAAMQFWIKTAHIDGFRCDMAHLVPLDFWVEARRQCDAVKPLFWLAETENVAYHDAFDVSYAWEWMHQTEAYAKGNAPLSALYNVLHHYTQYPPNSFKLFFTANHDENSWNGTEYEKYGGAALPLAVHSFLWKGFPLIYSGQENPNKKRLSFFNKDLIEWQPAPALASFYSTLSKLRQSPIVMEGDTFILPVDGNNIMAFIRHWQNEVLLVLLNLSGEPRQKLVVQHALLNGAFTNVFSGITHTLTAPASFELQAFEYLVYHKQG</sequence>
<dbReference type="EMBL" id="QKZV01000012">
    <property type="protein sequence ID" value="PZX59996.1"/>
    <property type="molecule type" value="Genomic_DNA"/>
</dbReference>
<proteinExistence type="predicted"/>
<dbReference type="InterPro" id="IPR013780">
    <property type="entry name" value="Glyco_hydro_b"/>
</dbReference>
<dbReference type="AlphaFoldDB" id="A0A2W7RLY3"/>
<dbReference type="PANTHER" id="PTHR47786:SF2">
    <property type="entry name" value="GLYCOSYL HYDROLASE FAMILY 13 CATALYTIC DOMAIN-CONTAINING PROTEIN"/>
    <property type="match status" value="1"/>
</dbReference>
<dbReference type="RefSeq" id="WP_211307778.1">
    <property type="nucleotide sequence ID" value="NZ_QKZV01000012.1"/>
</dbReference>
<dbReference type="GO" id="GO:0005975">
    <property type="term" value="P:carbohydrate metabolic process"/>
    <property type="evidence" value="ECO:0007669"/>
    <property type="project" value="InterPro"/>
</dbReference>
<protein>
    <submittedName>
        <fullName evidence="2">Glycosidase</fullName>
    </submittedName>
</protein>
<evidence type="ECO:0000313" key="2">
    <source>
        <dbReference type="EMBL" id="PZX59996.1"/>
    </source>
</evidence>
<dbReference type="SMART" id="SM00642">
    <property type="entry name" value="Aamy"/>
    <property type="match status" value="1"/>
</dbReference>
<organism evidence="2 3">
    <name type="scientific">Hydrotalea sandarakina</name>
    <dbReference type="NCBI Taxonomy" id="1004304"/>
    <lineage>
        <taxon>Bacteria</taxon>
        <taxon>Pseudomonadati</taxon>
        <taxon>Bacteroidota</taxon>
        <taxon>Chitinophagia</taxon>
        <taxon>Chitinophagales</taxon>
        <taxon>Chitinophagaceae</taxon>
        <taxon>Hydrotalea</taxon>
    </lineage>
</organism>
<dbReference type="Proteomes" id="UP000249720">
    <property type="component" value="Unassembled WGS sequence"/>
</dbReference>
<dbReference type="Pfam" id="PF00128">
    <property type="entry name" value="Alpha-amylase"/>
    <property type="match status" value="2"/>
</dbReference>
<keyword evidence="2" id="KW-0326">Glycosidase</keyword>
<dbReference type="InterPro" id="IPR006047">
    <property type="entry name" value="GH13_cat_dom"/>
</dbReference>
<dbReference type="PANTHER" id="PTHR47786">
    <property type="entry name" value="ALPHA-1,4-GLUCAN:MALTOSE-1-PHOSPHATE MALTOSYLTRANSFERASE"/>
    <property type="match status" value="1"/>
</dbReference>
<dbReference type="SUPFAM" id="SSF51445">
    <property type="entry name" value="(Trans)glycosidases"/>
    <property type="match status" value="1"/>
</dbReference>
<name>A0A2W7RLY3_9BACT</name>
<keyword evidence="3" id="KW-1185">Reference proteome</keyword>
<keyword evidence="2" id="KW-0378">Hydrolase</keyword>
<accession>A0A2W7RLY3</accession>
<reference evidence="2 3" key="1">
    <citation type="submission" date="2018-06" db="EMBL/GenBank/DDBJ databases">
        <title>Genomic Encyclopedia of Archaeal and Bacterial Type Strains, Phase II (KMG-II): from individual species to whole genera.</title>
        <authorList>
            <person name="Goeker M."/>
        </authorList>
    </citation>
    <scope>NUCLEOTIDE SEQUENCE [LARGE SCALE GENOMIC DNA]</scope>
    <source>
        <strain evidence="2 3">DSM 23241</strain>
    </source>
</reference>
<dbReference type="GO" id="GO:0016798">
    <property type="term" value="F:hydrolase activity, acting on glycosyl bonds"/>
    <property type="evidence" value="ECO:0007669"/>
    <property type="project" value="UniProtKB-KW"/>
</dbReference>
<dbReference type="CDD" id="cd11313">
    <property type="entry name" value="AmyAc_arch_bac_AmyA"/>
    <property type="match status" value="1"/>
</dbReference>
<evidence type="ECO:0000259" key="1">
    <source>
        <dbReference type="SMART" id="SM00642"/>
    </source>
</evidence>
<dbReference type="InterPro" id="IPR017853">
    <property type="entry name" value="GH"/>
</dbReference>
<dbReference type="Gene3D" id="3.20.20.80">
    <property type="entry name" value="Glycosidases"/>
    <property type="match status" value="1"/>
</dbReference>
<feature type="domain" description="Glycosyl hydrolase family 13 catalytic" evidence="1">
    <location>
        <begin position="9"/>
        <end position="332"/>
    </location>
</feature>